<dbReference type="GO" id="GO:0005886">
    <property type="term" value="C:plasma membrane"/>
    <property type="evidence" value="ECO:0007669"/>
    <property type="project" value="TreeGrafter"/>
</dbReference>
<dbReference type="PANTHER" id="PTHR34856">
    <property type="entry name" value="PROTEIN NRFD"/>
    <property type="match status" value="1"/>
</dbReference>
<evidence type="ECO:0000256" key="1">
    <source>
        <dbReference type="SAM" id="Phobius"/>
    </source>
</evidence>
<feature type="transmembrane region" description="Helical" evidence="1">
    <location>
        <begin position="108"/>
        <end position="127"/>
    </location>
</feature>
<dbReference type="InterPro" id="IPR007059">
    <property type="entry name" value="DmsC"/>
</dbReference>
<sequence>MELQWPLILFTTFMAWCAGTFATQCVLAFQGKAAKSQMACWITSAVLLVIGGIAVFLHLQHWTRIFNGFGHITSGITQEFIIIVVLAIIAVVYLALLRRNDNQVPKWIAVLGIVASILLVLISGHSYQMEAVPAWNTFLWPIALLGEACILGPATVAVVMALTGESDDEVKAPGGFAFIGSIVNAVCSIAAAVSVTFASNSLSQVGAWYDLTHPTQSIAAVNINPFTGDAAMIMWIGVIVIGILVPIVACFMGTKKGNWKMWAAVALIAAVIGVVCLRVVFYISGVHLFMFY</sequence>
<evidence type="ECO:0008006" key="4">
    <source>
        <dbReference type="Google" id="ProtNLM"/>
    </source>
</evidence>
<feature type="transmembrane region" description="Helical" evidence="1">
    <location>
        <begin position="261"/>
        <end position="283"/>
    </location>
</feature>
<protein>
    <recommendedName>
        <fullName evidence="4">DMSO reductase</fullName>
    </recommendedName>
</protein>
<gene>
    <name evidence="2" type="ORF">DMP06_01680</name>
</gene>
<dbReference type="OrthoDB" id="3173194at2"/>
<accession>A0A3N0B5X5</accession>
<feature type="transmembrane region" description="Helical" evidence="1">
    <location>
        <begin position="41"/>
        <end position="60"/>
    </location>
</feature>
<feature type="transmembrane region" description="Helical" evidence="1">
    <location>
        <begin position="232"/>
        <end position="254"/>
    </location>
</feature>
<feature type="transmembrane region" description="Helical" evidence="1">
    <location>
        <begin position="80"/>
        <end position="96"/>
    </location>
</feature>
<keyword evidence="3" id="KW-1185">Reference proteome</keyword>
<dbReference type="InterPro" id="IPR052049">
    <property type="entry name" value="Electron_transfer_protein"/>
</dbReference>
<name>A0A3N0B5X5_9ACTN</name>
<proteinExistence type="predicted"/>
<dbReference type="GO" id="GO:0019645">
    <property type="term" value="P:anaerobic electron transport chain"/>
    <property type="evidence" value="ECO:0007669"/>
    <property type="project" value="InterPro"/>
</dbReference>
<dbReference type="PANTHER" id="PTHR34856:SF2">
    <property type="entry name" value="PROTEIN NRFD"/>
    <property type="match status" value="1"/>
</dbReference>
<dbReference type="AlphaFoldDB" id="A0A3N0B5X5"/>
<keyword evidence="1" id="KW-1133">Transmembrane helix</keyword>
<keyword evidence="1" id="KW-0472">Membrane</keyword>
<reference evidence="3" key="1">
    <citation type="submission" date="2018-05" db="EMBL/GenBank/DDBJ databases">
        <title>Genome Sequencing of selected type strains of the family Eggerthellaceae.</title>
        <authorList>
            <person name="Danylec N."/>
            <person name="Stoll D.A."/>
            <person name="Doetsch A."/>
            <person name="Huch M."/>
        </authorList>
    </citation>
    <scope>NUCLEOTIDE SEQUENCE [LARGE SCALE GENOMIC DNA]</scope>
    <source>
        <strain evidence="3">DSM 24851</strain>
    </source>
</reference>
<organism evidence="2 3">
    <name type="scientific">Slackia equolifaciens</name>
    <dbReference type="NCBI Taxonomy" id="498718"/>
    <lineage>
        <taxon>Bacteria</taxon>
        <taxon>Bacillati</taxon>
        <taxon>Actinomycetota</taxon>
        <taxon>Coriobacteriia</taxon>
        <taxon>Eggerthellales</taxon>
        <taxon>Eggerthellaceae</taxon>
        <taxon>Slackia</taxon>
    </lineage>
</organism>
<keyword evidence="1" id="KW-0812">Transmembrane</keyword>
<dbReference type="Pfam" id="PF04976">
    <property type="entry name" value="DmsC"/>
    <property type="match status" value="1"/>
</dbReference>
<dbReference type="Gene3D" id="1.20.1630.10">
    <property type="entry name" value="Formate dehydrogenase/DMSO reductase domain"/>
    <property type="match status" value="1"/>
</dbReference>
<evidence type="ECO:0000313" key="2">
    <source>
        <dbReference type="EMBL" id="RNL42139.1"/>
    </source>
</evidence>
<comment type="caution">
    <text evidence="2">The sequence shown here is derived from an EMBL/GenBank/DDBJ whole genome shotgun (WGS) entry which is preliminary data.</text>
</comment>
<feature type="transmembrane region" description="Helical" evidence="1">
    <location>
        <begin position="175"/>
        <end position="198"/>
    </location>
</feature>
<dbReference type="EMBL" id="QIBX01000001">
    <property type="protein sequence ID" value="RNL42139.1"/>
    <property type="molecule type" value="Genomic_DNA"/>
</dbReference>
<feature type="transmembrane region" description="Helical" evidence="1">
    <location>
        <begin position="6"/>
        <end position="29"/>
    </location>
</feature>
<dbReference type="Proteomes" id="UP000269591">
    <property type="component" value="Unassembled WGS sequence"/>
</dbReference>
<evidence type="ECO:0000313" key="3">
    <source>
        <dbReference type="Proteomes" id="UP000269591"/>
    </source>
</evidence>
<dbReference type="RefSeq" id="WP_123207997.1">
    <property type="nucleotide sequence ID" value="NZ_JBHTHO010000013.1"/>
</dbReference>
<feature type="transmembrane region" description="Helical" evidence="1">
    <location>
        <begin position="139"/>
        <end position="163"/>
    </location>
</feature>